<accession>A0ABQ7PAX8</accession>
<feature type="region of interest" description="Disordered" evidence="1">
    <location>
        <begin position="1"/>
        <end position="21"/>
    </location>
</feature>
<name>A0ABQ7PAX8_9HYPO</name>
<dbReference type="EMBL" id="SRPR01000145">
    <property type="protein sequence ID" value="KAG5958528.1"/>
    <property type="molecule type" value="Genomic_DNA"/>
</dbReference>
<comment type="caution">
    <text evidence="2">The sequence shown here is derived from an EMBL/GenBank/DDBJ whole genome shotgun (WGS) entry which is preliminary data.</text>
</comment>
<feature type="compositionally biased region" description="Basic and acidic residues" evidence="1">
    <location>
        <begin position="1"/>
        <end position="15"/>
    </location>
</feature>
<reference evidence="2 3" key="1">
    <citation type="journal article" date="2020" name="bioRxiv">
        <title>Whole genome comparisons of ergot fungi reveals the divergence and evolution of species within the genus Claviceps are the result of varying mechanisms driving genome evolution and host range expansion.</title>
        <authorList>
            <person name="Wyka S.A."/>
            <person name="Mondo S.J."/>
            <person name="Liu M."/>
            <person name="Dettman J."/>
            <person name="Nalam V."/>
            <person name="Broders K.D."/>
        </authorList>
    </citation>
    <scope>NUCLEOTIDE SEQUENCE [LARGE SCALE GENOMIC DNA]</scope>
    <source>
        <strain evidence="2 3">LM583</strain>
    </source>
</reference>
<evidence type="ECO:0000313" key="3">
    <source>
        <dbReference type="Proteomes" id="UP000742024"/>
    </source>
</evidence>
<dbReference type="Proteomes" id="UP000742024">
    <property type="component" value="Unassembled WGS sequence"/>
</dbReference>
<sequence>MSTPSLKEKESKSSETEAVVGPWAPRMVDELRCENPKAAALSSPIHNISTVDMLSGAAHENRKTGDPYHATARLTIDQGWVQ</sequence>
<gene>
    <name evidence="2" type="ORF">E4U57_001286</name>
</gene>
<organism evidence="2 3">
    <name type="scientific">Claviceps arundinis</name>
    <dbReference type="NCBI Taxonomy" id="1623583"/>
    <lineage>
        <taxon>Eukaryota</taxon>
        <taxon>Fungi</taxon>
        <taxon>Dikarya</taxon>
        <taxon>Ascomycota</taxon>
        <taxon>Pezizomycotina</taxon>
        <taxon>Sordariomycetes</taxon>
        <taxon>Hypocreomycetidae</taxon>
        <taxon>Hypocreales</taxon>
        <taxon>Clavicipitaceae</taxon>
        <taxon>Claviceps</taxon>
    </lineage>
</organism>
<proteinExistence type="predicted"/>
<protein>
    <submittedName>
        <fullName evidence="2">Uncharacterized protein</fullName>
    </submittedName>
</protein>
<keyword evidence="3" id="KW-1185">Reference proteome</keyword>
<evidence type="ECO:0000313" key="2">
    <source>
        <dbReference type="EMBL" id="KAG5958528.1"/>
    </source>
</evidence>
<evidence type="ECO:0000256" key="1">
    <source>
        <dbReference type="SAM" id="MobiDB-lite"/>
    </source>
</evidence>